<gene>
    <name evidence="7" type="primary">rpsK</name>
    <name evidence="9" type="ORF">UR21_C0002G0034</name>
</gene>
<evidence type="ECO:0000313" key="10">
    <source>
        <dbReference type="Proteomes" id="UP000034803"/>
    </source>
</evidence>
<comment type="subunit">
    <text evidence="7">Part of the 30S ribosomal subunit. Interacts with proteins S7 and S18. Binds to IF-3.</text>
</comment>
<dbReference type="HAMAP" id="MF_01310">
    <property type="entry name" value="Ribosomal_uS11"/>
    <property type="match status" value="1"/>
</dbReference>
<dbReference type="GO" id="GO:1990904">
    <property type="term" value="C:ribonucleoprotein complex"/>
    <property type="evidence" value="ECO:0007669"/>
    <property type="project" value="UniProtKB-KW"/>
</dbReference>
<dbReference type="InterPro" id="IPR001971">
    <property type="entry name" value="Ribosomal_uS11"/>
</dbReference>
<dbReference type="GO" id="GO:0003735">
    <property type="term" value="F:structural constituent of ribosome"/>
    <property type="evidence" value="ECO:0007669"/>
    <property type="project" value="InterPro"/>
</dbReference>
<dbReference type="EMBL" id="LBOI01000002">
    <property type="protein sequence ID" value="KKP32115.1"/>
    <property type="molecule type" value="Genomic_DNA"/>
</dbReference>
<accession>A0A0G0B004</accession>
<dbReference type="Proteomes" id="UP000034803">
    <property type="component" value="Unassembled WGS sequence"/>
</dbReference>
<dbReference type="NCBIfam" id="NF003698">
    <property type="entry name" value="PRK05309.1"/>
    <property type="match status" value="1"/>
</dbReference>
<dbReference type="PATRIC" id="fig|1618586.3.peg.126"/>
<sequence length="125" mass="13164">MATKKIKEIKKEGPAKIYISASFNNTLVNICDNSGGSVAWCSAGASGFKGTRKSTPFAATTAIETAIKKAKDKGVDEVEIYVKGPGPGRDAALRAVKASGVKITLIADVTPIPHNGPRPKKKRRV</sequence>
<dbReference type="Gene3D" id="3.30.420.80">
    <property type="entry name" value="Ribosomal protein S11"/>
    <property type="match status" value="1"/>
</dbReference>
<name>A0A0G0B004_9BACT</name>
<evidence type="ECO:0000313" key="9">
    <source>
        <dbReference type="EMBL" id="KKP32115.1"/>
    </source>
</evidence>
<evidence type="ECO:0000256" key="7">
    <source>
        <dbReference type="HAMAP-Rule" id="MF_01310"/>
    </source>
</evidence>
<dbReference type="NCBIfam" id="TIGR03632">
    <property type="entry name" value="uS11_bact"/>
    <property type="match status" value="1"/>
</dbReference>
<dbReference type="GO" id="GO:0005840">
    <property type="term" value="C:ribosome"/>
    <property type="evidence" value="ECO:0007669"/>
    <property type="project" value="UniProtKB-KW"/>
</dbReference>
<evidence type="ECO:0000256" key="5">
    <source>
        <dbReference type="ARBA" id="ARBA00023274"/>
    </source>
</evidence>
<comment type="similarity">
    <text evidence="1 7 8">Belongs to the universal ribosomal protein uS11 family.</text>
</comment>
<organism evidence="9 10">
    <name type="scientific">Candidatus Woesebacteria bacterium GW2011_GWC2_31_9</name>
    <dbReference type="NCBI Taxonomy" id="1618586"/>
    <lineage>
        <taxon>Bacteria</taxon>
        <taxon>Candidatus Woeseibacteriota</taxon>
    </lineage>
</organism>
<keyword evidence="5 7" id="KW-0687">Ribonucleoprotein</keyword>
<dbReference type="SUPFAM" id="SSF53137">
    <property type="entry name" value="Translational machinery components"/>
    <property type="match status" value="1"/>
</dbReference>
<evidence type="ECO:0000256" key="1">
    <source>
        <dbReference type="ARBA" id="ARBA00006194"/>
    </source>
</evidence>
<evidence type="ECO:0000256" key="2">
    <source>
        <dbReference type="ARBA" id="ARBA00022730"/>
    </source>
</evidence>
<dbReference type="InterPro" id="IPR019981">
    <property type="entry name" value="Ribosomal_uS11_bac-type"/>
</dbReference>
<dbReference type="PIRSF" id="PIRSF002131">
    <property type="entry name" value="Ribosomal_S11"/>
    <property type="match status" value="1"/>
</dbReference>
<dbReference type="InterPro" id="IPR018102">
    <property type="entry name" value="Ribosomal_uS11_CS"/>
</dbReference>
<keyword evidence="4 7" id="KW-0689">Ribosomal protein</keyword>
<dbReference type="PANTHER" id="PTHR11759">
    <property type="entry name" value="40S RIBOSOMAL PROTEIN S14/30S RIBOSOMAL PROTEIN S11"/>
    <property type="match status" value="1"/>
</dbReference>
<dbReference type="InterPro" id="IPR036967">
    <property type="entry name" value="Ribosomal_uS11_sf"/>
</dbReference>
<comment type="caution">
    <text evidence="9">The sequence shown here is derived from an EMBL/GenBank/DDBJ whole genome shotgun (WGS) entry which is preliminary data.</text>
</comment>
<comment type="function">
    <text evidence="7">Located on the platform of the 30S subunit, it bridges several disparate RNA helices of the 16S rRNA. Forms part of the Shine-Dalgarno cleft in the 70S ribosome.</text>
</comment>
<dbReference type="GO" id="GO:0019843">
    <property type="term" value="F:rRNA binding"/>
    <property type="evidence" value="ECO:0007669"/>
    <property type="project" value="UniProtKB-UniRule"/>
</dbReference>
<proteinExistence type="inferred from homology"/>
<evidence type="ECO:0000256" key="6">
    <source>
        <dbReference type="ARBA" id="ARBA00035160"/>
    </source>
</evidence>
<dbReference type="AlphaFoldDB" id="A0A0G0B004"/>
<keyword evidence="2 7" id="KW-0699">rRNA-binding</keyword>
<keyword evidence="3 7" id="KW-0694">RNA-binding</keyword>
<protein>
    <recommendedName>
        <fullName evidence="6 7">Small ribosomal subunit protein uS11</fullName>
    </recommendedName>
</protein>
<dbReference type="PROSITE" id="PS00054">
    <property type="entry name" value="RIBOSOMAL_S11"/>
    <property type="match status" value="1"/>
</dbReference>
<evidence type="ECO:0000256" key="3">
    <source>
        <dbReference type="ARBA" id="ARBA00022884"/>
    </source>
</evidence>
<dbReference type="Pfam" id="PF00411">
    <property type="entry name" value="Ribosomal_S11"/>
    <property type="match status" value="1"/>
</dbReference>
<evidence type="ECO:0000256" key="8">
    <source>
        <dbReference type="RuleBase" id="RU003629"/>
    </source>
</evidence>
<evidence type="ECO:0000256" key="4">
    <source>
        <dbReference type="ARBA" id="ARBA00022980"/>
    </source>
</evidence>
<reference evidence="9 10" key="1">
    <citation type="journal article" date="2015" name="Nature">
        <title>rRNA introns, odd ribosomes, and small enigmatic genomes across a large radiation of phyla.</title>
        <authorList>
            <person name="Brown C.T."/>
            <person name="Hug L.A."/>
            <person name="Thomas B.C."/>
            <person name="Sharon I."/>
            <person name="Castelle C.J."/>
            <person name="Singh A."/>
            <person name="Wilkins M.J."/>
            <person name="Williams K.H."/>
            <person name="Banfield J.F."/>
        </authorList>
    </citation>
    <scope>NUCLEOTIDE SEQUENCE [LARGE SCALE GENOMIC DNA]</scope>
</reference>
<dbReference type="GO" id="GO:0006412">
    <property type="term" value="P:translation"/>
    <property type="evidence" value="ECO:0007669"/>
    <property type="project" value="UniProtKB-UniRule"/>
</dbReference>